<dbReference type="NCBIfam" id="TIGR01395">
    <property type="entry name" value="FlgC"/>
    <property type="match status" value="1"/>
</dbReference>
<dbReference type="Pfam" id="PF06429">
    <property type="entry name" value="Flg_bbr_C"/>
    <property type="match status" value="1"/>
</dbReference>
<dbReference type="InterPro" id="IPR001444">
    <property type="entry name" value="Flag_bb_rod_N"/>
</dbReference>
<dbReference type="InterPro" id="IPR010930">
    <property type="entry name" value="Flg_bb/hook_C_dom"/>
</dbReference>
<evidence type="ECO:0000256" key="6">
    <source>
        <dbReference type="RuleBase" id="RU362062"/>
    </source>
</evidence>
<dbReference type="RefSeq" id="WP_007202538.1">
    <property type="nucleotide sequence ID" value="NZ_AKKV01000027.1"/>
</dbReference>
<comment type="similarity">
    <text evidence="2">Belongs to the flagella basal body rod proteins family.</text>
</comment>
<dbReference type="InterPro" id="IPR006299">
    <property type="entry name" value="FlgC"/>
</dbReference>
<reference evidence="9 10" key="1">
    <citation type="journal article" date="2012" name="J. Bacteriol.">
        <title>Genome of Bacillus macauensis ZFHKF-1, a Long-Chain-Forming Bacterium.</title>
        <authorList>
            <person name="Cai L."/>
            <person name="Zhang T."/>
        </authorList>
    </citation>
    <scope>NUCLEOTIDE SEQUENCE [LARGE SCALE GENOMIC DNA]</scope>
    <source>
        <strain evidence="9 10">ZFHKF-1</strain>
    </source>
</reference>
<dbReference type="AlphaFoldDB" id="I8UE50"/>
<evidence type="ECO:0000256" key="3">
    <source>
        <dbReference type="ARBA" id="ARBA00017941"/>
    </source>
</evidence>
<feature type="domain" description="Flagellar basal-body/hook protein C-terminal" evidence="8">
    <location>
        <begin position="103"/>
        <end position="146"/>
    </location>
</feature>
<gene>
    <name evidence="9" type="primary">flgC</name>
    <name evidence="9" type="ORF">A374_12300</name>
</gene>
<dbReference type="eggNOG" id="COG1558">
    <property type="taxonomic scope" value="Bacteria"/>
</dbReference>
<dbReference type="GO" id="GO:0030694">
    <property type="term" value="C:bacterial-type flagellum basal body, rod"/>
    <property type="evidence" value="ECO:0007669"/>
    <property type="project" value="UniProtKB-UniRule"/>
</dbReference>
<evidence type="ECO:0000256" key="4">
    <source>
        <dbReference type="ARBA" id="ARBA00023143"/>
    </source>
</evidence>
<dbReference type="PROSITE" id="PS00588">
    <property type="entry name" value="FLAGELLA_BB_ROD"/>
    <property type="match status" value="1"/>
</dbReference>
<evidence type="ECO:0000256" key="2">
    <source>
        <dbReference type="ARBA" id="ARBA00009677"/>
    </source>
</evidence>
<dbReference type="PATRIC" id="fig|1196324.3.peg.2516"/>
<accession>I8UE50</accession>
<dbReference type="GO" id="GO:0071978">
    <property type="term" value="P:bacterial-type flagellum-dependent swarming motility"/>
    <property type="evidence" value="ECO:0007669"/>
    <property type="project" value="TreeGrafter"/>
</dbReference>
<proteinExistence type="inferred from homology"/>
<dbReference type="InterPro" id="IPR019776">
    <property type="entry name" value="Flagellar_basal_body_rod_CS"/>
</dbReference>
<evidence type="ECO:0000256" key="1">
    <source>
        <dbReference type="ARBA" id="ARBA00004117"/>
    </source>
</evidence>
<sequence length="149" mass="16357">MGIFNALNSSASALTAQRLKMDVVSSNMANAETTRGTRVNGKWIPYQRKMVVAEASNRPFASFYEQATAGAINHEGVVVRGIVNDRTPFKRVYNPTHPDANEQGYVLMPNVDPLKEMIDLMSASRSYEANVTALNASKAMYAKALEIGR</sequence>
<dbReference type="STRING" id="1196324.A374_12300"/>
<evidence type="ECO:0000313" key="10">
    <source>
        <dbReference type="Proteomes" id="UP000004080"/>
    </source>
</evidence>
<keyword evidence="10" id="KW-1185">Reference proteome</keyword>
<keyword evidence="9" id="KW-0282">Flagellum</keyword>
<comment type="caution">
    <text evidence="9">The sequence shown here is derived from an EMBL/GenBank/DDBJ whole genome shotgun (WGS) entry which is preliminary data.</text>
</comment>
<keyword evidence="9" id="KW-0966">Cell projection</keyword>
<evidence type="ECO:0000256" key="5">
    <source>
        <dbReference type="ARBA" id="ARBA00025933"/>
    </source>
</evidence>
<evidence type="ECO:0000313" key="9">
    <source>
        <dbReference type="EMBL" id="EIT85078.1"/>
    </source>
</evidence>
<dbReference type="Pfam" id="PF00460">
    <property type="entry name" value="Flg_bb_rod"/>
    <property type="match status" value="1"/>
</dbReference>
<protein>
    <recommendedName>
        <fullName evidence="3 6">Flagellar basal-body rod protein FlgC</fullName>
    </recommendedName>
</protein>
<dbReference type="EMBL" id="AKKV01000027">
    <property type="protein sequence ID" value="EIT85078.1"/>
    <property type="molecule type" value="Genomic_DNA"/>
</dbReference>
<evidence type="ECO:0000259" key="7">
    <source>
        <dbReference type="Pfam" id="PF00460"/>
    </source>
</evidence>
<comment type="subunit">
    <text evidence="5 6">The basal body constitutes a major portion of the flagellar organelle and consists of four rings (L,P,S, and M) mounted on a central rod. The rod consists of about 26 subunits of FlgG in the distal portion, and FlgB, FlgC and FlgF are thought to build up the proximal portion of the rod with about 6 subunits each.</text>
</comment>
<dbReference type="PANTHER" id="PTHR30435:SF2">
    <property type="entry name" value="FLAGELLAR BASAL-BODY ROD PROTEIN FLGC"/>
    <property type="match status" value="1"/>
</dbReference>
<name>I8UE50_9BACL</name>
<keyword evidence="9" id="KW-0969">Cilium</keyword>
<dbReference type="PANTHER" id="PTHR30435">
    <property type="entry name" value="FLAGELLAR PROTEIN"/>
    <property type="match status" value="1"/>
</dbReference>
<dbReference type="Proteomes" id="UP000004080">
    <property type="component" value="Unassembled WGS sequence"/>
</dbReference>
<keyword evidence="4 6" id="KW-0975">Bacterial flagellum</keyword>
<dbReference type="OrthoDB" id="9794148at2"/>
<evidence type="ECO:0000259" key="8">
    <source>
        <dbReference type="Pfam" id="PF06429"/>
    </source>
</evidence>
<organism evidence="9 10">
    <name type="scientific">Fictibacillus macauensis ZFHKF-1</name>
    <dbReference type="NCBI Taxonomy" id="1196324"/>
    <lineage>
        <taxon>Bacteria</taxon>
        <taxon>Bacillati</taxon>
        <taxon>Bacillota</taxon>
        <taxon>Bacilli</taxon>
        <taxon>Bacillales</taxon>
        <taxon>Fictibacillaceae</taxon>
        <taxon>Fictibacillus</taxon>
    </lineage>
</organism>
<comment type="subcellular location">
    <subcellularLocation>
        <location evidence="1 6">Bacterial flagellum basal body</location>
    </subcellularLocation>
</comment>
<feature type="domain" description="Flagellar basal body rod protein N-terminal" evidence="7">
    <location>
        <begin position="7"/>
        <end position="34"/>
    </location>
</feature>